<protein>
    <recommendedName>
        <fullName evidence="4">Adhesin</fullName>
    </recommendedName>
</protein>
<dbReference type="RefSeq" id="WP_157728332.1">
    <property type="nucleotide sequence ID" value="NZ_LT629732.1"/>
</dbReference>
<dbReference type="EMBL" id="LT629732">
    <property type="protein sequence ID" value="SDS10613.1"/>
    <property type="molecule type" value="Genomic_DNA"/>
</dbReference>
<feature type="compositionally biased region" description="Pro residues" evidence="1">
    <location>
        <begin position="38"/>
        <end position="62"/>
    </location>
</feature>
<dbReference type="AlphaFoldDB" id="A0A1H1PHL9"/>
<dbReference type="Proteomes" id="UP000198983">
    <property type="component" value="Chromosome I"/>
</dbReference>
<dbReference type="STRING" id="117157.SAMN04489717_1642"/>
<dbReference type="OrthoDB" id="4331847at2"/>
<sequence length="254" mass="26385">MTVAQQRSILERVARGEISPDDAERELASLDPSQQPNPSDPPVPPVPPVPMAPAAPPTPATPATPAAPAAPPMPAAPATVEQSTTESSTLTVHASLNAAGTIEVACDGEADDVWFEGPYRGSIERDGDNVHVEGQVGDDTLLVVPANAQLHLELNGGDALVRGLRGSFHGDFNVGDVRLEAELTEGESHLDANAGNVTVVLSPDSDVRVVVRCPAEYGMDDRLTKAGRGEYVLGEGTALLEIDGNLAEVSVRVG</sequence>
<reference evidence="2 3" key="1">
    <citation type="submission" date="2016-10" db="EMBL/GenBank/DDBJ databases">
        <authorList>
            <person name="de Groot N.N."/>
        </authorList>
    </citation>
    <scope>NUCLEOTIDE SEQUENCE [LARGE SCALE GENOMIC DNA]</scope>
    <source>
        <strain evidence="2 3">DSM 22024</strain>
    </source>
</reference>
<evidence type="ECO:0008006" key="4">
    <source>
        <dbReference type="Google" id="ProtNLM"/>
    </source>
</evidence>
<name>A0A1H1PHL9_9ACTN</name>
<organism evidence="2 3">
    <name type="scientific">Actinopolymorpha singaporensis</name>
    <dbReference type="NCBI Taxonomy" id="117157"/>
    <lineage>
        <taxon>Bacteria</taxon>
        <taxon>Bacillati</taxon>
        <taxon>Actinomycetota</taxon>
        <taxon>Actinomycetes</taxon>
        <taxon>Propionibacteriales</taxon>
        <taxon>Actinopolymorphaceae</taxon>
        <taxon>Actinopolymorpha</taxon>
    </lineage>
</organism>
<proteinExistence type="predicted"/>
<evidence type="ECO:0000313" key="3">
    <source>
        <dbReference type="Proteomes" id="UP000198983"/>
    </source>
</evidence>
<evidence type="ECO:0000313" key="2">
    <source>
        <dbReference type="EMBL" id="SDS10613.1"/>
    </source>
</evidence>
<evidence type="ECO:0000256" key="1">
    <source>
        <dbReference type="SAM" id="MobiDB-lite"/>
    </source>
</evidence>
<accession>A0A1H1PHL9</accession>
<keyword evidence="3" id="KW-1185">Reference proteome</keyword>
<gene>
    <name evidence="2" type="ORF">SAMN04489717_1642</name>
</gene>
<feature type="region of interest" description="Disordered" evidence="1">
    <location>
        <begin position="1"/>
        <end position="88"/>
    </location>
</feature>